<accession>A0ACB7RMB1</accession>
<evidence type="ECO:0000313" key="1">
    <source>
        <dbReference type="EMBL" id="KAH6922564.1"/>
    </source>
</evidence>
<evidence type="ECO:0000313" key="2">
    <source>
        <dbReference type="Proteomes" id="UP000821845"/>
    </source>
</evidence>
<dbReference type="Proteomes" id="UP000821845">
    <property type="component" value="Chromosome 9"/>
</dbReference>
<keyword evidence="2" id="KW-1185">Reference proteome</keyword>
<sequence>MNVDTLDTDVKEFYRKGLERYEACALRQGPADPYNVISSSGVVLFYKGMISVKEAALLQRLLSAGAPVRSLNLCATSRGALEVAFNDHMECPSLQHAYIRMDCQGEDLGTNFSNVFGSLRSLELSCSNTGSGFARQIASYIRENKCLRQLVLWNCCGGDEGAQVLTEALGGSSTLKKFTLSGMQLSSDTLVGFAKMLASNPTLELNLDEVCSVDKEKVSSLLAQDRYSEVFKRLDIAWPEDLLPELTMLIRREATFPDLYVSVASSVDQGVLKQFFDAVASGKTIRRLVFYQNGDTFDALADGIAFAVERTTAIQEIENDMGVARGKEHQLIHVLDAMKENRSVTKFTMRAELITPAIATSLSELLAVNDVLWKIDVCGNPDVSPEELNTILKGLRSNYTLTDFTVCEDTDQLEEVVEMQALLDRNFLLAQKAADFVISGGDVNDDKGLEALMKVHSSAALVESLMDATDMTREEALQEIQRVVDSFPPYIR</sequence>
<gene>
    <name evidence="1" type="ORF">HPB50_015789</name>
</gene>
<organism evidence="1 2">
    <name type="scientific">Hyalomma asiaticum</name>
    <name type="common">Tick</name>
    <dbReference type="NCBI Taxonomy" id="266040"/>
    <lineage>
        <taxon>Eukaryota</taxon>
        <taxon>Metazoa</taxon>
        <taxon>Ecdysozoa</taxon>
        <taxon>Arthropoda</taxon>
        <taxon>Chelicerata</taxon>
        <taxon>Arachnida</taxon>
        <taxon>Acari</taxon>
        <taxon>Parasitiformes</taxon>
        <taxon>Ixodida</taxon>
        <taxon>Ixodoidea</taxon>
        <taxon>Ixodidae</taxon>
        <taxon>Hyalomminae</taxon>
        <taxon>Hyalomma</taxon>
    </lineage>
</organism>
<name>A0ACB7RMB1_HYAAI</name>
<protein>
    <submittedName>
        <fullName evidence="1">Uncharacterized protein</fullName>
    </submittedName>
</protein>
<comment type="caution">
    <text evidence="1">The sequence shown here is derived from an EMBL/GenBank/DDBJ whole genome shotgun (WGS) entry which is preliminary data.</text>
</comment>
<reference evidence="1" key="1">
    <citation type="submission" date="2020-05" db="EMBL/GenBank/DDBJ databases">
        <title>Large-scale comparative analyses of tick genomes elucidate their genetic diversity and vector capacities.</title>
        <authorList>
            <person name="Jia N."/>
            <person name="Wang J."/>
            <person name="Shi W."/>
            <person name="Du L."/>
            <person name="Sun Y."/>
            <person name="Zhan W."/>
            <person name="Jiang J."/>
            <person name="Wang Q."/>
            <person name="Zhang B."/>
            <person name="Ji P."/>
            <person name="Sakyi L.B."/>
            <person name="Cui X."/>
            <person name="Yuan T."/>
            <person name="Jiang B."/>
            <person name="Yang W."/>
            <person name="Lam T.T.-Y."/>
            <person name="Chang Q."/>
            <person name="Ding S."/>
            <person name="Wang X."/>
            <person name="Zhu J."/>
            <person name="Ruan X."/>
            <person name="Zhao L."/>
            <person name="Wei J."/>
            <person name="Que T."/>
            <person name="Du C."/>
            <person name="Cheng J."/>
            <person name="Dai P."/>
            <person name="Han X."/>
            <person name="Huang E."/>
            <person name="Gao Y."/>
            <person name="Liu J."/>
            <person name="Shao H."/>
            <person name="Ye R."/>
            <person name="Li L."/>
            <person name="Wei W."/>
            <person name="Wang X."/>
            <person name="Wang C."/>
            <person name="Yang T."/>
            <person name="Huo Q."/>
            <person name="Li W."/>
            <person name="Guo W."/>
            <person name="Chen H."/>
            <person name="Zhou L."/>
            <person name="Ni X."/>
            <person name="Tian J."/>
            <person name="Zhou Y."/>
            <person name="Sheng Y."/>
            <person name="Liu T."/>
            <person name="Pan Y."/>
            <person name="Xia L."/>
            <person name="Li J."/>
            <person name="Zhao F."/>
            <person name="Cao W."/>
        </authorList>
    </citation>
    <scope>NUCLEOTIDE SEQUENCE</scope>
    <source>
        <strain evidence="1">Hyas-2018</strain>
    </source>
</reference>
<dbReference type="EMBL" id="CM023489">
    <property type="protein sequence ID" value="KAH6922564.1"/>
    <property type="molecule type" value="Genomic_DNA"/>
</dbReference>
<proteinExistence type="predicted"/>